<evidence type="ECO:0000259" key="14">
    <source>
        <dbReference type="SMART" id="SM00865"/>
    </source>
</evidence>
<gene>
    <name evidence="9" type="primary">ftsZ</name>
    <name evidence="15" type="ORF">N784_07635</name>
</gene>
<dbReference type="HAMAP" id="MF_00909">
    <property type="entry name" value="FtsZ"/>
    <property type="match status" value="1"/>
</dbReference>
<organism evidence="15 16">
    <name type="scientific">Pontibacillus litoralis JSM 072002</name>
    <dbReference type="NCBI Taxonomy" id="1385512"/>
    <lineage>
        <taxon>Bacteria</taxon>
        <taxon>Bacillati</taxon>
        <taxon>Bacillota</taxon>
        <taxon>Bacilli</taxon>
        <taxon>Bacillales</taxon>
        <taxon>Bacillaceae</taxon>
        <taxon>Pontibacillus</taxon>
    </lineage>
</organism>
<dbReference type="Gene3D" id="3.30.1330.20">
    <property type="entry name" value="Tubulin/FtsZ, C-terminal domain"/>
    <property type="match status" value="1"/>
</dbReference>
<evidence type="ECO:0000313" key="16">
    <source>
        <dbReference type="Proteomes" id="UP000030401"/>
    </source>
</evidence>
<evidence type="ECO:0000256" key="6">
    <source>
        <dbReference type="ARBA" id="ARBA00023210"/>
    </source>
</evidence>
<feature type="binding site" evidence="9">
    <location>
        <position position="139"/>
    </location>
    <ligand>
        <name>GTP</name>
        <dbReference type="ChEBI" id="CHEBI:37565"/>
    </ligand>
</feature>
<dbReference type="FunFam" id="3.30.1330.20:FF:000005">
    <property type="entry name" value="Cell division protein FtsZ"/>
    <property type="match status" value="1"/>
</dbReference>
<feature type="region of interest" description="Disordered" evidence="12">
    <location>
        <begin position="319"/>
        <end position="382"/>
    </location>
</feature>
<proteinExistence type="inferred from homology"/>
<dbReference type="NCBIfam" id="TIGR00065">
    <property type="entry name" value="ftsZ"/>
    <property type="match status" value="1"/>
</dbReference>
<evidence type="ECO:0000256" key="11">
    <source>
        <dbReference type="RuleBase" id="RU000631"/>
    </source>
</evidence>
<evidence type="ECO:0000256" key="2">
    <source>
        <dbReference type="ARBA" id="ARBA00022490"/>
    </source>
</evidence>
<comment type="subcellular location">
    <subcellularLocation>
        <location evidence="9">Cytoplasm</location>
    </subcellularLocation>
    <text evidence="9">Assembles at midcell at the inner surface of the cytoplasmic membrane.</text>
</comment>
<evidence type="ECO:0000256" key="7">
    <source>
        <dbReference type="ARBA" id="ARBA00023306"/>
    </source>
</evidence>
<keyword evidence="5 9" id="KW-0342">GTP-binding</keyword>
<dbReference type="PANTHER" id="PTHR30314:SF3">
    <property type="entry name" value="MITOCHONDRIAL DIVISION PROTEIN FSZA"/>
    <property type="match status" value="1"/>
</dbReference>
<dbReference type="FunFam" id="3.40.50.1440:FF:000023">
    <property type="entry name" value="Cell division protein FtsZ"/>
    <property type="match status" value="1"/>
</dbReference>
<dbReference type="STRING" id="1385512.N784_07635"/>
<comment type="subunit">
    <text evidence="9">Homodimer. Polymerizes to form a dynamic ring structure in a strictly GTP-dependent manner. Interacts directly with several other division proteins.</text>
</comment>
<dbReference type="GO" id="GO:0000917">
    <property type="term" value="P:division septum assembly"/>
    <property type="evidence" value="ECO:0007669"/>
    <property type="project" value="UniProtKB-KW"/>
</dbReference>
<dbReference type="InterPro" id="IPR020805">
    <property type="entry name" value="Cell_div_FtsZ_CS"/>
</dbReference>
<keyword evidence="16" id="KW-1185">Reference proteome</keyword>
<dbReference type="eggNOG" id="COG0206">
    <property type="taxonomic scope" value="Bacteria"/>
</dbReference>
<evidence type="ECO:0000256" key="10">
    <source>
        <dbReference type="NCBIfam" id="TIGR00065"/>
    </source>
</evidence>
<feature type="domain" description="Tubulin/FtsZ 2-layer sandwich" evidence="14">
    <location>
        <begin position="207"/>
        <end position="324"/>
    </location>
</feature>
<evidence type="ECO:0000313" key="15">
    <source>
        <dbReference type="EMBL" id="KGX88532.1"/>
    </source>
</evidence>
<evidence type="ECO:0000256" key="5">
    <source>
        <dbReference type="ARBA" id="ARBA00023134"/>
    </source>
</evidence>
<comment type="similarity">
    <text evidence="1 9 11">Belongs to the FtsZ family.</text>
</comment>
<dbReference type="AlphaFoldDB" id="A0A0A5HY62"/>
<dbReference type="GO" id="GO:0030428">
    <property type="term" value="C:cell septum"/>
    <property type="evidence" value="ECO:0007669"/>
    <property type="project" value="UniProtKB-ARBA"/>
</dbReference>
<evidence type="ECO:0000256" key="12">
    <source>
        <dbReference type="SAM" id="MobiDB-lite"/>
    </source>
</evidence>
<dbReference type="EMBL" id="AVPG01000002">
    <property type="protein sequence ID" value="KGX88532.1"/>
    <property type="molecule type" value="Genomic_DNA"/>
</dbReference>
<dbReference type="Pfam" id="PF00091">
    <property type="entry name" value="Tubulin"/>
    <property type="match status" value="1"/>
</dbReference>
<dbReference type="GO" id="GO:0003924">
    <property type="term" value="F:GTPase activity"/>
    <property type="evidence" value="ECO:0007669"/>
    <property type="project" value="UniProtKB-UniRule"/>
</dbReference>
<dbReference type="GO" id="GO:0032153">
    <property type="term" value="C:cell division site"/>
    <property type="evidence" value="ECO:0007669"/>
    <property type="project" value="UniProtKB-UniRule"/>
</dbReference>
<dbReference type="Pfam" id="PF12327">
    <property type="entry name" value="FtsZ_C"/>
    <property type="match status" value="1"/>
</dbReference>
<comment type="function">
    <text evidence="8 9 11">Essential cell division protein that forms a contractile ring structure (Z ring) at the future cell division site. The regulation of the ring assembly controls the timing and the location of cell division. One of the functions of the FtsZ ring is to recruit other cell division proteins to the septum to produce a new cell wall between the dividing cells. Binds GTP and shows GTPase activity.</text>
</comment>
<dbReference type="CDD" id="cd02201">
    <property type="entry name" value="FtsZ_type1"/>
    <property type="match status" value="1"/>
</dbReference>
<dbReference type="InterPro" id="IPR037103">
    <property type="entry name" value="Tubulin/FtsZ-like_C"/>
</dbReference>
<name>A0A0A5HY62_9BACI</name>
<feature type="binding site" evidence="9">
    <location>
        <begin position="108"/>
        <end position="110"/>
    </location>
    <ligand>
        <name>GTP</name>
        <dbReference type="ChEBI" id="CHEBI:37565"/>
    </ligand>
</feature>
<protein>
    <recommendedName>
        <fullName evidence="9 10">Cell division protein FtsZ</fullName>
    </recommendedName>
</protein>
<dbReference type="SUPFAM" id="SSF55307">
    <property type="entry name" value="Tubulin C-terminal domain-like"/>
    <property type="match status" value="1"/>
</dbReference>
<keyword evidence="2 9" id="KW-0963">Cytoplasm</keyword>
<dbReference type="PROSITE" id="PS01135">
    <property type="entry name" value="FTSZ_2"/>
    <property type="match status" value="1"/>
</dbReference>
<evidence type="ECO:0000256" key="8">
    <source>
        <dbReference type="ARBA" id="ARBA00055345"/>
    </source>
</evidence>
<dbReference type="PROSITE" id="PS01134">
    <property type="entry name" value="FTSZ_1"/>
    <property type="match status" value="1"/>
</dbReference>
<keyword evidence="3 9" id="KW-0132">Cell division</keyword>
<feature type="binding site" evidence="9">
    <location>
        <position position="143"/>
    </location>
    <ligand>
        <name>GTP</name>
        <dbReference type="ChEBI" id="CHEBI:37565"/>
    </ligand>
</feature>
<dbReference type="SMART" id="SM00865">
    <property type="entry name" value="Tubulin_C"/>
    <property type="match status" value="1"/>
</dbReference>
<evidence type="ECO:0000256" key="4">
    <source>
        <dbReference type="ARBA" id="ARBA00022741"/>
    </source>
</evidence>
<dbReference type="GO" id="GO:0051258">
    <property type="term" value="P:protein polymerization"/>
    <property type="evidence" value="ECO:0007669"/>
    <property type="project" value="UniProtKB-UniRule"/>
</dbReference>
<keyword evidence="7 9" id="KW-0131">Cell cycle</keyword>
<dbReference type="InterPro" id="IPR045061">
    <property type="entry name" value="FtsZ/CetZ"/>
</dbReference>
<evidence type="ECO:0000259" key="13">
    <source>
        <dbReference type="SMART" id="SM00864"/>
    </source>
</evidence>
<feature type="domain" description="Tubulin/FtsZ GTPase" evidence="13">
    <location>
        <begin position="13"/>
        <end position="205"/>
    </location>
</feature>
<dbReference type="GO" id="GO:0005737">
    <property type="term" value="C:cytoplasm"/>
    <property type="evidence" value="ECO:0007669"/>
    <property type="project" value="UniProtKB-SubCell"/>
</dbReference>
<evidence type="ECO:0000256" key="3">
    <source>
        <dbReference type="ARBA" id="ARBA00022618"/>
    </source>
</evidence>
<dbReference type="RefSeq" id="WP_036832149.1">
    <property type="nucleotide sequence ID" value="NZ_AVPG01000002.1"/>
</dbReference>
<keyword evidence="6 9" id="KW-0717">Septation</keyword>
<dbReference type="PANTHER" id="PTHR30314">
    <property type="entry name" value="CELL DIVISION PROTEIN FTSZ-RELATED"/>
    <property type="match status" value="1"/>
</dbReference>
<reference evidence="15 16" key="1">
    <citation type="submission" date="2013-08" db="EMBL/GenBank/DDBJ databases">
        <authorList>
            <person name="Huang J."/>
            <person name="Wang G."/>
        </authorList>
    </citation>
    <scope>NUCLEOTIDE SEQUENCE [LARGE SCALE GENOMIC DNA]</scope>
    <source>
        <strain evidence="15 16">JSM 072002</strain>
    </source>
</reference>
<dbReference type="InterPro" id="IPR036525">
    <property type="entry name" value="Tubulin/FtsZ_GTPase_sf"/>
</dbReference>
<dbReference type="InterPro" id="IPR003008">
    <property type="entry name" value="Tubulin_FtsZ_GTPase"/>
</dbReference>
<evidence type="ECO:0000256" key="9">
    <source>
        <dbReference type="HAMAP-Rule" id="MF_00909"/>
    </source>
</evidence>
<comment type="caution">
    <text evidence="15">The sequence shown here is derived from an EMBL/GenBank/DDBJ whole genome shotgun (WGS) entry which is preliminary data.</text>
</comment>
<keyword evidence="4 9" id="KW-0547">Nucleotide-binding</keyword>
<dbReference type="OrthoDB" id="9813375at2"/>
<dbReference type="GO" id="GO:0005525">
    <property type="term" value="F:GTP binding"/>
    <property type="evidence" value="ECO:0007669"/>
    <property type="project" value="UniProtKB-UniRule"/>
</dbReference>
<evidence type="ECO:0000256" key="1">
    <source>
        <dbReference type="ARBA" id="ARBA00009690"/>
    </source>
</evidence>
<dbReference type="PRINTS" id="PR00423">
    <property type="entry name" value="CELLDVISFTSZ"/>
</dbReference>
<accession>A0A0A5HY62</accession>
<dbReference type="InterPro" id="IPR024757">
    <property type="entry name" value="FtsZ_C"/>
</dbReference>
<dbReference type="InterPro" id="IPR000158">
    <property type="entry name" value="Cell_div_FtsZ"/>
</dbReference>
<sequence length="382" mass="40567">MLDFDTSMDQLATIKVIGCGGGGSNAVNRMIEHGVQGVEFIAVNTDAQALNLSKAEVKMQIGSKLTRGLGAGANPEVGRKAAEESKEQLEEALQGADMVFVTAGMGGGTGTGAAPVIAQVAKEIGALTVGVVTRPFSFEGRKRSTQAGGGIEALKSNVDTLIVIPNDRLLEIVDKNTPMLEAFREADNVLRQGVQGISDLIATPGLINVDFADVKTIMSDKGSALMGIGIATGESRATEAAKKAISSPLLETSIDGAHGVLMNITGGMNLSLYEVQEAADIVTSAADQEVNVIFGSVINENLKDEIVVTIIATGFDETQLQQSKPKNRPALHSQNQEKKRSEPQQSQQPVREVPVSNHQEAPQQDEDTLDIPTFLRNRNRRR</sequence>
<dbReference type="InterPro" id="IPR008280">
    <property type="entry name" value="Tub_FtsZ_C"/>
</dbReference>
<dbReference type="Proteomes" id="UP000030401">
    <property type="component" value="Unassembled WGS sequence"/>
</dbReference>
<dbReference type="Gene3D" id="3.40.50.1440">
    <property type="entry name" value="Tubulin/FtsZ, GTPase domain"/>
    <property type="match status" value="1"/>
</dbReference>
<dbReference type="SMART" id="SM00864">
    <property type="entry name" value="Tubulin"/>
    <property type="match status" value="1"/>
</dbReference>
<dbReference type="InterPro" id="IPR018316">
    <property type="entry name" value="Tubulin/FtsZ_2-layer-sand-dom"/>
</dbReference>
<dbReference type="SUPFAM" id="SSF52490">
    <property type="entry name" value="Tubulin nucleotide-binding domain-like"/>
    <property type="match status" value="1"/>
</dbReference>
<feature type="binding site" evidence="9">
    <location>
        <begin position="21"/>
        <end position="25"/>
    </location>
    <ligand>
        <name>GTP</name>
        <dbReference type="ChEBI" id="CHEBI:37565"/>
    </ligand>
</feature>
<dbReference type="GO" id="GO:0043093">
    <property type="term" value="P:FtsZ-dependent cytokinesis"/>
    <property type="evidence" value="ECO:0007669"/>
    <property type="project" value="UniProtKB-UniRule"/>
</dbReference>
<feature type="binding site" evidence="9">
    <location>
        <position position="187"/>
    </location>
    <ligand>
        <name>GTP</name>
        <dbReference type="ChEBI" id="CHEBI:37565"/>
    </ligand>
</feature>